<sequence>MTNWTILLDGSGIPDRAVIGGKAWSIARMAALGLDVPPAFVISTKACLAYLENGDFLPGLVDEVEQGIAWLEARAGRRFGAGDQRLLLSVRSGAAVSMPGMMDTVLNLGIDDAGEAALASETGLPDFARDTHRRFLELYSAIVLKAPVELERMGDPAAWRGAVSAAGGEVPGDVRSQLLGAIRAVFESWNTRRAKRYREHNGIPHDMGTAVTVQAMVFGNLDEESGTGVLFSRNPLAGEPVPYGEYLPRAQGEDVVSGKFTPLPLDAMRDHAPQAHAELLAASDLLERENGDVQDIEFTVQSGRLYLLQSRSAKRAPAAAVRIAVDMVAEGRIDPATALSRVSAEQVATLLLPRLANGAADNAEIAAQGEGACPGVASGVLVADADEAERRAAAGEAVILVRATTSPDDVHGMIAAKGVVTEQGGSTSHAAVVSRALGRPCVVGVGVGAVARAGQIVTIDGAAGKVYLGALPTERPREADDAQLARLIEWARERSSVAVIAPESAPAGEGVDVDLLLADGSLESLGDALAGKASVRGSGLANPEIARAARRAGVTTMITEPVLPALLVALEG</sequence>
<keyword evidence="4" id="KW-1185">Reference proteome</keyword>
<dbReference type="InterPro" id="IPR010121">
    <property type="entry name" value="Pyruvate_phosphate_dikinase"/>
</dbReference>
<dbReference type="SUPFAM" id="SSF52009">
    <property type="entry name" value="Phosphohistidine domain"/>
    <property type="match status" value="1"/>
</dbReference>
<dbReference type="Gene3D" id="1.10.189.10">
    <property type="entry name" value="Pyruvate Phosphate Dikinase, domain 2"/>
    <property type="match status" value="1"/>
</dbReference>
<dbReference type="PROSITE" id="PS00370">
    <property type="entry name" value="PEP_ENZYMES_PHOS_SITE"/>
    <property type="match status" value="1"/>
</dbReference>
<dbReference type="SUPFAM" id="SSF56059">
    <property type="entry name" value="Glutathione synthetase ATP-binding domain-like"/>
    <property type="match status" value="1"/>
</dbReference>
<dbReference type="InterPro" id="IPR002192">
    <property type="entry name" value="PPDK_AMP/ATP-bd"/>
</dbReference>
<evidence type="ECO:0000259" key="1">
    <source>
        <dbReference type="Pfam" id="PF00391"/>
    </source>
</evidence>
<reference evidence="3 4" key="1">
    <citation type="submission" date="2024-03" db="EMBL/GenBank/DDBJ databases">
        <authorList>
            <person name="Jo J.-H."/>
        </authorList>
    </citation>
    <scope>NUCLEOTIDE SEQUENCE [LARGE SCALE GENOMIC DNA]</scope>
    <source>
        <strain evidence="3 4">PS1R-30</strain>
    </source>
</reference>
<feature type="domain" description="Pyruvate phosphate dikinase AMP/ATP-binding" evidence="2">
    <location>
        <begin position="62"/>
        <end position="262"/>
    </location>
</feature>
<dbReference type="Gene3D" id="1.20.80.30">
    <property type="match status" value="2"/>
</dbReference>
<evidence type="ECO:0000313" key="4">
    <source>
        <dbReference type="Proteomes" id="UP001361239"/>
    </source>
</evidence>
<feature type="domain" description="PEP-utilising enzyme mobile" evidence="1">
    <location>
        <begin position="396"/>
        <end position="464"/>
    </location>
</feature>
<proteinExistence type="predicted"/>
<organism evidence="3 4">
    <name type="scientific">Novosphingobium anseongense</name>
    <dbReference type="NCBI Taxonomy" id="3133436"/>
    <lineage>
        <taxon>Bacteria</taxon>
        <taxon>Pseudomonadati</taxon>
        <taxon>Pseudomonadota</taxon>
        <taxon>Alphaproteobacteria</taxon>
        <taxon>Sphingomonadales</taxon>
        <taxon>Sphingomonadaceae</taxon>
        <taxon>Novosphingobium</taxon>
    </lineage>
</organism>
<dbReference type="GO" id="GO:0050242">
    <property type="term" value="F:pyruvate, phosphate dikinase activity"/>
    <property type="evidence" value="ECO:0007669"/>
    <property type="project" value="UniProtKB-EC"/>
</dbReference>
<name>A0ABU8S0W8_9SPHN</name>
<evidence type="ECO:0000259" key="2">
    <source>
        <dbReference type="Pfam" id="PF01326"/>
    </source>
</evidence>
<evidence type="ECO:0000313" key="3">
    <source>
        <dbReference type="EMBL" id="MEJ5978893.1"/>
    </source>
</evidence>
<dbReference type="EC" id="2.7.9.1" evidence="3"/>
<dbReference type="PANTHER" id="PTHR22931">
    <property type="entry name" value="PHOSPHOENOLPYRUVATE DIKINASE-RELATED"/>
    <property type="match status" value="1"/>
</dbReference>
<keyword evidence="3" id="KW-0670">Pyruvate</keyword>
<dbReference type="NCBIfam" id="NF004531">
    <property type="entry name" value="PRK05878.1"/>
    <property type="match status" value="1"/>
</dbReference>
<accession>A0ABU8S0W8</accession>
<dbReference type="Gene3D" id="3.50.30.10">
    <property type="entry name" value="Phosphohistidine domain"/>
    <property type="match status" value="1"/>
</dbReference>
<dbReference type="RefSeq" id="WP_339588828.1">
    <property type="nucleotide sequence ID" value="NZ_JBBHJZ010000004.1"/>
</dbReference>
<dbReference type="InterPro" id="IPR013815">
    <property type="entry name" value="ATP_grasp_subdomain_1"/>
</dbReference>
<dbReference type="PANTHER" id="PTHR22931:SF9">
    <property type="entry name" value="PYRUVATE, PHOSPHATE DIKINASE 1, CHLOROPLASTIC"/>
    <property type="match status" value="1"/>
</dbReference>
<keyword evidence="3" id="KW-0808">Transferase</keyword>
<dbReference type="InterPro" id="IPR008279">
    <property type="entry name" value="PEP-util_enz_mobile_dom"/>
</dbReference>
<dbReference type="Proteomes" id="UP001361239">
    <property type="component" value="Unassembled WGS sequence"/>
</dbReference>
<dbReference type="InterPro" id="IPR018274">
    <property type="entry name" value="PEP_util_AS"/>
</dbReference>
<protein>
    <submittedName>
        <fullName evidence="3">Pyruvate, phosphate dikinase</fullName>
        <ecNumber evidence="3">2.7.9.1</ecNumber>
    </submittedName>
</protein>
<dbReference type="Pfam" id="PF01326">
    <property type="entry name" value="PPDK_N"/>
    <property type="match status" value="1"/>
</dbReference>
<dbReference type="Gene3D" id="3.30.470.20">
    <property type="entry name" value="ATP-grasp fold, B domain"/>
    <property type="match status" value="1"/>
</dbReference>
<dbReference type="InterPro" id="IPR036637">
    <property type="entry name" value="Phosphohistidine_dom_sf"/>
</dbReference>
<dbReference type="EMBL" id="JBBHJZ010000004">
    <property type="protein sequence ID" value="MEJ5978893.1"/>
    <property type="molecule type" value="Genomic_DNA"/>
</dbReference>
<dbReference type="Gene3D" id="3.30.1490.20">
    <property type="entry name" value="ATP-grasp fold, A domain"/>
    <property type="match status" value="2"/>
</dbReference>
<dbReference type="Pfam" id="PF00391">
    <property type="entry name" value="PEP-utilizers"/>
    <property type="match status" value="1"/>
</dbReference>
<gene>
    <name evidence="3" type="ORF">WG901_19725</name>
</gene>
<comment type="caution">
    <text evidence="3">The sequence shown here is derived from an EMBL/GenBank/DDBJ whole genome shotgun (WGS) entry which is preliminary data.</text>
</comment>